<evidence type="ECO:0000313" key="3">
    <source>
        <dbReference type="EMBL" id="SDD49692.1"/>
    </source>
</evidence>
<dbReference type="RefSeq" id="WP_090858188.1">
    <property type="nucleotide sequence ID" value="NZ_FMZM01000008.1"/>
</dbReference>
<evidence type="ECO:0000313" key="4">
    <source>
        <dbReference type="Proteomes" id="UP000199034"/>
    </source>
</evidence>
<keyword evidence="4" id="KW-1185">Reference proteome</keyword>
<dbReference type="STRING" id="1045774.SAMN05421872_108228"/>
<dbReference type="OrthoDB" id="9798201at2"/>
<dbReference type="SUPFAM" id="SSF55961">
    <property type="entry name" value="Bet v1-like"/>
    <property type="match status" value="1"/>
</dbReference>
<dbReference type="InterPro" id="IPR023393">
    <property type="entry name" value="START-like_dom_sf"/>
</dbReference>
<dbReference type="Pfam" id="PF08327">
    <property type="entry name" value="AHSA1"/>
    <property type="match status" value="1"/>
</dbReference>
<evidence type="ECO:0000256" key="1">
    <source>
        <dbReference type="ARBA" id="ARBA00006817"/>
    </source>
</evidence>
<dbReference type="EMBL" id="FMZM01000008">
    <property type="protein sequence ID" value="SDD49692.1"/>
    <property type="molecule type" value="Genomic_DNA"/>
</dbReference>
<name>A0A1G6V7X6_9ACTN</name>
<feature type="domain" description="Activator of Hsp90 ATPase homologue 1/2-like C-terminal" evidence="2">
    <location>
        <begin position="47"/>
        <end position="130"/>
    </location>
</feature>
<proteinExistence type="inferred from homology"/>
<evidence type="ECO:0000259" key="2">
    <source>
        <dbReference type="Pfam" id="PF08327"/>
    </source>
</evidence>
<sequence length="140" mass="14939">MEPIRHVVSVASTAADAFTVFTRGMGGWWDPAYSPDPAAFTGIAVPPEVGGAVELLLGDTRSVFGAVTAWEPGVRYAQTFWLAMDPAYPSTIEVRFVDVDGVCEVTFEHGGWTAANGEARARYGDWPHLLGRYAAACAGT</sequence>
<reference evidence="3 4" key="1">
    <citation type="submission" date="2016-10" db="EMBL/GenBank/DDBJ databases">
        <authorList>
            <person name="de Groot N.N."/>
        </authorList>
    </citation>
    <scope>NUCLEOTIDE SEQUENCE [LARGE SCALE GENOMIC DNA]</scope>
    <source>
        <strain evidence="3 4">CGMCC 4.6858</strain>
    </source>
</reference>
<dbReference type="InterPro" id="IPR013538">
    <property type="entry name" value="ASHA1/2-like_C"/>
</dbReference>
<accession>A0A1G6V7X6</accession>
<dbReference type="AlphaFoldDB" id="A0A1G6V7X6"/>
<protein>
    <submittedName>
        <fullName evidence="3">Activator of Hsp90 ATPase homolog 1-like protein</fullName>
    </submittedName>
</protein>
<comment type="similarity">
    <text evidence="1">Belongs to the AHA1 family.</text>
</comment>
<dbReference type="Gene3D" id="3.30.530.20">
    <property type="match status" value="1"/>
</dbReference>
<gene>
    <name evidence="3" type="ORF">SAMN05421872_108228</name>
</gene>
<organism evidence="3 4">
    <name type="scientific">Nocardioides lianchengensis</name>
    <dbReference type="NCBI Taxonomy" id="1045774"/>
    <lineage>
        <taxon>Bacteria</taxon>
        <taxon>Bacillati</taxon>
        <taxon>Actinomycetota</taxon>
        <taxon>Actinomycetes</taxon>
        <taxon>Propionibacteriales</taxon>
        <taxon>Nocardioidaceae</taxon>
        <taxon>Nocardioides</taxon>
    </lineage>
</organism>
<dbReference type="Proteomes" id="UP000199034">
    <property type="component" value="Unassembled WGS sequence"/>
</dbReference>